<dbReference type="EMBL" id="JASXSZ010000006">
    <property type="protein sequence ID" value="MDL9980958.1"/>
    <property type="molecule type" value="Genomic_DNA"/>
</dbReference>
<dbReference type="InterPro" id="IPR013757">
    <property type="entry name" value="Topo_IIA_A_a_sf"/>
</dbReference>
<accession>A0ABT7N2M1</accession>
<sequence length="80" mass="8584">MDATLPTPVQPRLGRETTTLPLGTGDDDSVHDAVAAAFGLDEDQARAVVDLQVRRLSPLRTAQIGWEIAEVDRILADFAG</sequence>
<evidence type="ECO:0000313" key="3">
    <source>
        <dbReference type="Proteomes" id="UP001235064"/>
    </source>
</evidence>
<proteinExistence type="predicted"/>
<name>A0ABT7N2M1_9MICO</name>
<evidence type="ECO:0000256" key="1">
    <source>
        <dbReference type="SAM" id="MobiDB-lite"/>
    </source>
</evidence>
<gene>
    <name evidence="2" type="ORF">QSV35_16600</name>
</gene>
<comment type="caution">
    <text evidence="2">The sequence shown here is derived from an EMBL/GenBank/DDBJ whole genome shotgun (WGS) entry which is preliminary data.</text>
</comment>
<dbReference type="RefSeq" id="WP_286289940.1">
    <property type="nucleotide sequence ID" value="NZ_JASXSZ010000006.1"/>
</dbReference>
<organism evidence="2 3">
    <name type="scientific">Microbacterium candidum</name>
    <dbReference type="NCBI Taxonomy" id="3041922"/>
    <lineage>
        <taxon>Bacteria</taxon>
        <taxon>Bacillati</taxon>
        <taxon>Actinomycetota</taxon>
        <taxon>Actinomycetes</taxon>
        <taxon>Micrococcales</taxon>
        <taxon>Microbacteriaceae</taxon>
        <taxon>Microbacterium</taxon>
    </lineage>
</organism>
<reference evidence="2 3" key="1">
    <citation type="submission" date="2023-06" db="EMBL/GenBank/DDBJ databases">
        <title>Microbacterium sp. nov., isolated from a waste landfill.</title>
        <authorList>
            <person name="Wen W."/>
        </authorList>
    </citation>
    <scope>NUCLEOTIDE SEQUENCE [LARGE SCALE GENOMIC DNA]</scope>
    <source>
        <strain evidence="2 3">ASV49</strain>
    </source>
</reference>
<evidence type="ECO:0000313" key="2">
    <source>
        <dbReference type="EMBL" id="MDL9980958.1"/>
    </source>
</evidence>
<keyword evidence="3" id="KW-1185">Reference proteome</keyword>
<feature type="region of interest" description="Disordered" evidence="1">
    <location>
        <begin position="1"/>
        <end position="27"/>
    </location>
</feature>
<dbReference type="Gene3D" id="1.10.268.10">
    <property type="entry name" value="Topoisomerase, domain 3"/>
    <property type="match status" value="1"/>
</dbReference>
<protein>
    <submittedName>
        <fullName evidence="2">Uncharacterized protein</fullName>
    </submittedName>
</protein>
<dbReference type="Proteomes" id="UP001235064">
    <property type="component" value="Unassembled WGS sequence"/>
</dbReference>